<sequence length="220" mass="24601">MKAELTGNNVRANCPDCDGVITTFESTRSGSSFGSIIIEGKLSFNGIEHTRVLYILLRCANCGRGGLAKVHDSGNTSHNGHLEWFLPNSVDKANIPNNVPEDIKSEFTEAEECASIGAYRAATALLRSCLEKTFKVNGYTSGNLAQKINKVCDDGIITSARKNKAHEEIRVLGNNILHDEWRIVDYDEYDLSHHYTQRILEDFYDDRVEVESILREKGVY</sequence>
<accession>A0A857DGU6</accession>
<dbReference type="Pfam" id="PF13643">
    <property type="entry name" value="DUF4145"/>
    <property type="match status" value="1"/>
</dbReference>
<dbReference type="AlphaFoldDB" id="A0A857DGU6"/>
<dbReference type="InterPro" id="IPR025285">
    <property type="entry name" value="DUF4145"/>
</dbReference>
<evidence type="ECO:0000313" key="3">
    <source>
        <dbReference type="Proteomes" id="UP000430508"/>
    </source>
</evidence>
<dbReference type="RefSeq" id="WP_019226601.1">
    <property type="nucleotide sequence ID" value="NZ_CP046996.1"/>
</dbReference>
<name>A0A857DGU6_9FIRM</name>
<evidence type="ECO:0000259" key="1">
    <source>
        <dbReference type="Pfam" id="PF13643"/>
    </source>
</evidence>
<reference evidence="2 3" key="1">
    <citation type="submission" date="2019-12" db="EMBL/GenBank/DDBJ databases">
        <title>Sequence classification of anaerobic respiratory reductive dehalogenases: First we see many, then we see few.</title>
        <authorList>
            <person name="Molenda O."/>
            <person name="Puentes Jacome L.A."/>
            <person name="Cao X."/>
            <person name="Nesbo C.L."/>
            <person name="Tang S."/>
            <person name="Morson N."/>
            <person name="Patron J."/>
            <person name="Lomheim L."/>
            <person name="Wishart D.S."/>
            <person name="Edwards E.A."/>
        </authorList>
    </citation>
    <scope>NUCLEOTIDE SEQUENCE [LARGE SCALE GENOMIC DNA]</scope>
    <source>
        <strain evidence="2 3">12DCA</strain>
    </source>
</reference>
<gene>
    <name evidence="2" type="ORF">GQ588_01935</name>
</gene>
<protein>
    <submittedName>
        <fullName evidence="2">DUF4145 domain-containing protein</fullName>
    </submittedName>
</protein>
<organism evidence="2 3">
    <name type="scientific">Dehalobacter restrictus</name>
    <dbReference type="NCBI Taxonomy" id="55583"/>
    <lineage>
        <taxon>Bacteria</taxon>
        <taxon>Bacillati</taxon>
        <taxon>Bacillota</taxon>
        <taxon>Clostridia</taxon>
        <taxon>Eubacteriales</taxon>
        <taxon>Desulfitobacteriaceae</taxon>
        <taxon>Dehalobacter</taxon>
    </lineage>
</organism>
<proteinExistence type="predicted"/>
<evidence type="ECO:0000313" key="2">
    <source>
        <dbReference type="EMBL" id="QGZ99504.1"/>
    </source>
</evidence>
<dbReference type="Proteomes" id="UP000430508">
    <property type="component" value="Chromosome"/>
</dbReference>
<dbReference type="EMBL" id="CP046996">
    <property type="protein sequence ID" value="QGZ99504.1"/>
    <property type="molecule type" value="Genomic_DNA"/>
</dbReference>
<feature type="domain" description="DUF4145" evidence="1">
    <location>
        <begin position="109"/>
        <end position="179"/>
    </location>
</feature>